<reference evidence="2" key="1">
    <citation type="submission" date="2020-06" db="EMBL/GenBank/DDBJ databases">
        <authorList>
            <consortium name="Plant Systems Biology data submission"/>
        </authorList>
    </citation>
    <scope>NUCLEOTIDE SEQUENCE</scope>
    <source>
        <strain evidence="2">D6</strain>
    </source>
</reference>
<feature type="compositionally biased region" description="Basic and acidic residues" evidence="1">
    <location>
        <begin position="262"/>
        <end position="275"/>
    </location>
</feature>
<feature type="compositionally biased region" description="Low complexity" evidence="1">
    <location>
        <begin position="1031"/>
        <end position="1052"/>
    </location>
</feature>
<evidence type="ECO:0000313" key="2">
    <source>
        <dbReference type="EMBL" id="CAB9514868.1"/>
    </source>
</evidence>
<keyword evidence="3" id="KW-1185">Reference proteome</keyword>
<feature type="region of interest" description="Disordered" evidence="1">
    <location>
        <begin position="1031"/>
        <end position="1056"/>
    </location>
</feature>
<evidence type="ECO:0000256" key="1">
    <source>
        <dbReference type="SAM" id="MobiDB-lite"/>
    </source>
</evidence>
<feature type="region of interest" description="Disordered" evidence="1">
    <location>
        <begin position="764"/>
        <end position="822"/>
    </location>
</feature>
<feature type="compositionally biased region" description="Pro residues" evidence="1">
    <location>
        <begin position="218"/>
        <end position="227"/>
    </location>
</feature>
<accession>A0A9N8HH37</accession>
<dbReference type="AlphaFoldDB" id="A0A9N8HH37"/>
<feature type="compositionally biased region" description="Basic and acidic residues" evidence="1">
    <location>
        <begin position="537"/>
        <end position="559"/>
    </location>
</feature>
<dbReference type="Proteomes" id="UP001153069">
    <property type="component" value="Unassembled WGS sequence"/>
</dbReference>
<feature type="compositionally biased region" description="Basic and acidic residues" evidence="1">
    <location>
        <begin position="169"/>
        <end position="185"/>
    </location>
</feature>
<feature type="region of interest" description="Disordered" evidence="1">
    <location>
        <begin position="524"/>
        <end position="641"/>
    </location>
</feature>
<feature type="region of interest" description="Disordered" evidence="1">
    <location>
        <begin position="254"/>
        <end position="282"/>
    </location>
</feature>
<feature type="compositionally biased region" description="Basic and acidic residues" evidence="1">
    <location>
        <begin position="414"/>
        <end position="444"/>
    </location>
</feature>
<dbReference type="EMBL" id="CAICTM010000679">
    <property type="protein sequence ID" value="CAB9514868.1"/>
    <property type="molecule type" value="Genomic_DNA"/>
</dbReference>
<comment type="caution">
    <text evidence="2">The sequence shown here is derived from an EMBL/GenBank/DDBJ whole genome shotgun (WGS) entry which is preliminary data.</text>
</comment>
<proteinExistence type="predicted"/>
<name>A0A9N8HH37_9STRA</name>
<feature type="region of interest" description="Disordered" evidence="1">
    <location>
        <begin position="30"/>
        <end position="58"/>
    </location>
</feature>
<feature type="compositionally biased region" description="Basic and acidic residues" evidence="1">
    <location>
        <begin position="784"/>
        <end position="811"/>
    </location>
</feature>
<sequence length="1095" mass="120138">MVEFRTRVPEHQQGAYQGAYVETSIPKVSETPLYGRDDGTPETFGPFHGSTRPTMDKNGMKKRTVRFENKDRPTLVPVPVSAPSEEEREDPIEKAFDTFFLFLDDVRQQASSPRADGTISEGCLYDVPNNLDVNKALECVTDRVCRNPCVEIGCGSVQPPADLVLSTPSKEEREGADHGEPKKQDYMVSKENSVRDLSAPAPTTEPKDDAKAATKNQTPPPPPPPPKTATKSKVVAATSTAVAVVKDNSITELSAPPAAAPKESKTVPKQQKDVTTKAAPKSAKTASVPTYTPVETIADKLRTVIPEEMLQQMMDAFILETGEIKPDAEALTIKSGVDSDPIVEMIDRLIIFFDDLQVALKTRKMETLMEHYNMEEQMAMARQKIDDILQSYQIKRESSRVAPANKQVQIVAEEQQKKDQGGVEETKDDAFDADRSDMSEDTHKTTNTKIKPPSLQMRPSELLDALQSAATILSDSATPEELSRYSKEELHKLALEKIMSERNEMEEGFSEYKTEEMLLGDLMKTPEEEANDTESPQAEKDASKAEKDASKAERRRKEQLVVLGHSGTLTPIPEADEGSATTPASDILDHGLMSGTAPEVPLIPCEASAGREGSSLADANDSVADDIEQEPDLTKEPTESDPVVKAIDNIFLCVDDMEEQGDIACNACIGSTVPSDLIDPSDDILEGNEEDKEARLKAEKEAEEAAAKAAAVAAALQAAADENAAEELNNLVQIRIEPRPEQFMKPEERGQLLIQEALQVLREASRMTDETSPQVSKPATQETAKPKATPELKTAKPKEATKETAKPKETAKIQQPTDKPKQVVDPTIDLVDRLVRVFDDARDKAEVLQEATARLDVVKDLITGTAGKDMAEADKEREIAKLVDAAFQDSDRLRKSWRIVIEHPGLKGVEDGVTPQMSMEMDQDKQKVEFEIPEMMKQHQEPCIDWGGDDSELMASINADRKLSEMEHENIFRDVSKGLQESSGGIITRSDNKDVRLIYNAPAFTEGNSSSAEQVEDQASPAQVTLKVLSAESASGADSTSSSGMQGQPGQQEKAVAYSCDASKMREMGKKFQGWSLTKKREELLRSKLGNPYSI</sequence>
<feature type="compositionally biased region" description="Polar residues" evidence="1">
    <location>
        <begin position="770"/>
        <end position="783"/>
    </location>
</feature>
<protein>
    <submittedName>
        <fullName evidence="2">Uncharacterized protein</fullName>
    </submittedName>
</protein>
<organism evidence="2 3">
    <name type="scientific">Seminavis robusta</name>
    <dbReference type="NCBI Taxonomy" id="568900"/>
    <lineage>
        <taxon>Eukaryota</taxon>
        <taxon>Sar</taxon>
        <taxon>Stramenopiles</taxon>
        <taxon>Ochrophyta</taxon>
        <taxon>Bacillariophyta</taxon>
        <taxon>Bacillariophyceae</taxon>
        <taxon>Bacillariophycidae</taxon>
        <taxon>Naviculales</taxon>
        <taxon>Naviculaceae</taxon>
        <taxon>Seminavis</taxon>
    </lineage>
</organism>
<evidence type="ECO:0000313" key="3">
    <source>
        <dbReference type="Proteomes" id="UP001153069"/>
    </source>
</evidence>
<feature type="region of interest" description="Disordered" evidence="1">
    <location>
        <begin position="168"/>
        <end position="234"/>
    </location>
</feature>
<gene>
    <name evidence="2" type="ORF">SEMRO_680_G186180.1</name>
</gene>
<feature type="region of interest" description="Disordered" evidence="1">
    <location>
        <begin position="413"/>
        <end position="454"/>
    </location>
</feature>